<evidence type="ECO:0000313" key="2">
    <source>
        <dbReference type="Proteomes" id="UP001165060"/>
    </source>
</evidence>
<gene>
    <name evidence="1" type="ORF">TeGR_g11983</name>
</gene>
<keyword evidence="2" id="KW-1185">Reference proteome</keyword>
<reference evidence="1 2" key="1">
    <citation type="journal article" date="2023" name="Commun. Biol.">
        <title>Genome analysis of Parmales, the sister group of diatoms, reveals the evolutionary specialization of diatoms from phago-mixotrophs to photoautotrophs.</title>
        <authorList>
            <person name="Ban H."/>
            <person name="Sato S."/>
            <person name="Yoshikawa S."/>
            <person name="Yamada K."/>
            <person name="Nakamura Y."/>
            <person name="Ichinomiya M."/>
            <person name="Sato N."/>
            <person name="Blanc-Mathieu R."/>
            <person name="Endo H."/>
            <person name="Kuwata A."/>
            <person name="Ogata H."/>
        </authorList>
    </citation>
    <scope>NUCLEOTIDE SEQUENCE [LARGE SCALE GENOMIC DNA]</scope>
</reference>
<comment type="caution">
    <text evidence="1">The sequence shown here is derived from an EMBL/GenBank/DDBJ whole genome shotgun (WGS) entry which is preliminary data.</text>
</comment>
<dbReference type="Proteomes" id="UP001165060">
    <property type="component" value="Unassembled WGS sequence"/>
</dbReference>
<dbReference type="PANTHER" id="PTHR47909:SF2">
    <property type="entry name" value="GPI INOSITOL-DEACYLASE"/>
    <property type="match status" value="1"/>
</dbReference>
<name>A0ABQ6MLC3_9STRA</name>
<organism evidence="1 2">
    <name type="scientific">Tetraparma gracilis</name>
    <dbReference type="NCBI Taxonomy" id="2962635"/>
    <lineage>
        <taxon>Eukaryota</taxon>
        <taxon>Sar</taxon>
        <taxon>Stramenopiles</taxon>
        <taxon>Ochrophyta</taxon>
        <taxon>Bolidophyceae</taxon>
        <taxon>Parmales</taxon>
        <taxon>Triparmaceae</taxon>
        <taxon>Tetraparma</taxon>
    </lineage>
</organism>
<accession>A0ABQ6MLC3</accession>
<sequence>MYHRGGFWNGRESLVMLGTPNQPPPEGSVWEQLDQSRGLLDNVNRRFPGSYREGVKYACVVSERVRGGLGGGIEGLLAFASYLPLGGKGDARGDGITPAEGGKMDGCDCVVLEDAGHFDFLPNPLGIRVPLANATWYGSERHLDQWIGGV</sequence>
<dbReference type="PANTHER" id="PTHR47909">
    <property type="entry name" value="ALPHA/BETA-HYDROLASES SUPERFAMILY PROTEIN"/>
    <property type="match status" value="1"/>
</dbReference>
<protein>
    <submittedName>
        <fullName evidence="1">Uncharacterized protein</fullName>
    </submittedName>
</protein>
<dbReference type="EMBL" id="BRYB01002986">
    <property type="protein sequence ID" value="GMI28627.1"/>
    <property type="molecule type" value="Genomic_DNA"/>
</dbReference>
<evidence type="ECO:0000313" key="1">
    <source>
        <dbReference type="EMBL" id="GMI28627.1"/>
    </source>
</evidence>
<proteinExistence type="predicted"/>